<dbReference type="Gene3D" id="3.80.30.20">
    <property type="entry name" value="tm_1862 like domain"/>
    <property type="match status" value="1"/>
</dbReference>
<dbReference type="GO" id="GO:0005737">
    <property type="term" value="C:cytoplasm"/>
    <property type="evidence" value="ECO:0007669"/>
    <property type="project" value="TreeGrafter"/>
</dbReference>
<dbReference type="SFLD" id="SFLDS00029">
    <property type="entry name" value="Radical_SAM"/>
    <property type="match status" value="1"/>
</dbReference>
<dbReference type="InterPro" id="IPR023404">
    <property type="entry name" value="rSAM_horseshoe"/>
</dbReference>
<dbReference type="EMBL" id="CP001197">
    <property type="protein sequence ID" value="ACL08510.1"/>
    <property type="molecule type" value="Genomic_DNA"/>
</dbReference>
<dbReference type="STRING" id="883.DvMF_1562"/>
<dbReference type="HOGENOM" id="CLU_057482_1_0_7"/>
<dbReference type="AlphaFoldDB" id="B8DRX1"/>
<keyword evidence="4" id="KW-0479">Metal-binding</keyword>
<evidence type="ECO:0000256" key="5">
    <source>
        <dbReference type="ARBA" id="ARBA00023004"/>
    </source>
</evidence>
<gene>
    <name evidence="9" type="ordered locus">DvMF_1562</name>
</gene>
<feature type="region of interest" description="Disordered" evidence="7">
    <location>
        <begin position="96"/>
        <end position="117"/>
    </location>
</feature>
<reference evidence="9" key="1">
    <citation type="submission" date="2008-10" db="EMBL/GenBank/DDBJ databases">
        <title>Complete sequence of Desulfovibrio vulgaris str. 'Miyazaki F'.</title>
        <authorList>
            <person name="Lucas S."/>
            <person name="Copeland A."/>
            <person name="Lapidus A."/>
            <person name="Glavina del Rio T."/>
            <person name="Dalin E."/>
            <person name="Tice H."/>
            <person name="Bruce D."/>
            <person name="Goodwin L."/>
            <person name="Pitluck S."/>
            <person name="Sims D."/>
            <person name="Brettin T."/>
            <person name="Detter J.C."/>
            <person name="Han C."/>
            <person name="Larimer F."/>
            <person name="Land M."/>
            <person name="Hauser L."/>
            <person name="Kyrpides N."/>
            <person name="Mikhailova N."/>
            <person name="Hazen T.C."/>
            <person name="Richardson P."/>
        </authorList>
    </citation>
    <scope>NUCLEOTIDE SEQUENCE</scope>
    <source>
        <strain evidence="9">Miyazaki F</strain>
    </source>
</reference>
<dbReference type="PANTHER" id="PTHR11135:SF0">
    <property type="entry name" value="ELONGATOR COMPLEX PROTEIN 3"/>
    <property type="match status" value="1"/>
</dbReference>
<feature type="domain" description="Elp3/MiaA/NifB-like radical SAM core" evidence="8">
    <location>
        <begin position="38"/>
        <end position="296"/>
    </location>
</feature>
<evidence type="ECO:0000256" key="7">
    <source>
        <dbReference type="SAM" id="MobiDB-lite"/>
    </source>
</evidence>
<name>B8DRX1_NITV9</name>
<evidence type="ECO:0000256" key="1">
    <source>
        <dbReference type="ARBA" id="ARBA00001966"/>
    </source>
</evidence>
<evidence type="ECO:0000256" key="6">
    <source>
        <dbReference type="ARBA" id="ARBA00023014"/>
    </source>
</evidence>
<comment type="cofactor">
    <cofactor evidence="1">
        <name>[4Fe-4S] cluster</name>
        <dbReference type="ChEBI" id="CHEBI:49883"/>
    </cofactor>
</comment>
<keyword evidence="2" id="KW-0004">4Fe-4S</keyword>
<organism evidence="9">
    <name type="scientific">Nitratidesulfovibrio vulgaris (strain DSM 19637 / Miyazaki F)</name>
    <name type="common">Desulfovibrio vulgaris</name>
    <dbReference type="NCBI Taxonomy" id="883"/>
    <lineage>
        <taxon>Bacteria</taxon>
        <taxon>Pseudomonadati</taxon>
        <taxon>Thermodesulfobacteriota</taxon>
        <taxon>Desulfovibrionia</taxon>
        <taxon>Desulfovibrionales</taxon>
        <taxon>Desulfovibrionaceae</taxon>
        <taxon>Nitratidesulfovibrio</taxon>
    </lineage>
</organism>
<keyword evidence="6" id="KW-0411">Iron-sulfur</keyword>
<dbReference type="InterPro" id="IPR058240">
    <property type="entry name" value="rSAM_sf"/>
</dbReference>
<dbReference type="GO" id="GO:0002926">
    <property type="term" value="P:tRNA wobble base 5-methoxycarbonylmethyl-2-thiouridinylation"/>
    <property type="evidence" value="ECO:0007669"/>
    <property type="project" value="TreeGrafter"/>
</dbReference>
<dbReference type="InterPro" id="IPR039661">
    <property type="entry name" value="ELP3"/>
</dbReference>
<keyword evidence="3" id="KW-0949">S-adenosyl-L-methionine</keyword>
<dbReference type="eggNOG" id="COG1243">
    <property type="taxonomic scope" value="Bacteria"/>
</dbReference>
<dbReference type="Pfam" id="PF04055">
    <property type="entry name" value="Radical_SAM"/>
    <property type="match status" value="1"/>
</dbReference>
<dbReference type="InterPro" id="IPR006638">
    <property type="entry name" value="Elp3/MiaA/NifB-like_rSAM"/>
</dbReference>
<dbReference type="InterPro" id="IPR007197">
    <property type="entry name" value="rSAM"/>
</dbReference>
<evidence type="ECO:0000313" key="9">
    <source>
        <dbReference type="EMBL" id="ACL08510.1"/>
    </source>
</evidence>
<dbReference type="SUPFAM" id="SSF102114">
    <property type="entry name" value="Radical SAM enzymes"/>
    <property type="match status" value="1"/>
</dbReference>
<keyword evidence="5" id="KW-0408">Iron</keyword>
<accession>B8DRX1</accession>
<sequence>MPDSINVAASPDWPDSPDGPGHTRGAACASTAPPRRRPRILPVFLPFAGCPTRCVFCAQDVQTGQRGGINSVGHALAVAEARLEHEARLLEAVAVNSDQETRDHPAPNAGRVASAHEASPSPLEIAFYGGTFTLLSEAERAACLELAARWRQRGVVCRVRCSTRPDAVTEHGLTTLRAAGMDCVELGVQSFDDAALVAASRGYGGALARAACAMVAGAGLELGVQLMPGMPGVTPEVFRTDVRTALLPDTDGAAPLTSFLRFYPCLVLRGTPLAERWRAGSYVTWSLDTTVDALADGLLAAWARGVAVVRMGLSPEDGLDDAVLAGPMHPALGQLAKAEALRRHVAAHLARLPGPPVRLGVPRRLRGLLWGHANGLVDAYAAMGITRDMVHWRDDDTFSLE</sequence>
<evidence type="ECO:0000259" key="8">
    <source>
        <dbReference type="SMART" id="SM00729"/>
    </source>
</evidence>
<proteinExistence type="predicted"/>
<dbReference type="SFLD" id="SFLDG01086">
    <property type="entry name" value="elongater_protein-like"/>
    <property type="match status" value="1"/>
</dbReference>
<protein>
    <submittedName>
        <fullName evidence="9">Radical SAM domain protein</fullName>
    </submittedName>
</protein>
<evidence type="ECO:0000256" key="3">
    <source>
        <dbReference type="ARBA" id="ARBA00022691"/>
    </source>
</evidence>
<dbReference type="GO" id="GO:0003824">
    <property type="term" value="F:catalytic activity"/>
    <property type="evidence" value="ECO:0007669"/>
    <property type="project" value="InterPro"/>
</dbReference>
<dbReference type="PANTHER" id="PTHR11135">
    <property type="entry name" value="HISTONE ACETYLTRANSFERASE-RELATED"/>
    <property type="match status" value="1"/>
</dbReference>
<dbReference type="KEGG" id="dvm:DvMF_1562"/>
<feature type="compositionally biased region" description="Low complexity" evidence="7">
    <location>
        <begin position="10"/>
        <end position="20"/>
    </location>
</feature>
<evidence type="ECO:0000256" key="4">
    <source>
        <dbReference type="ARBA" id="ARBA00022723"/>
    </source>
</evidence>
<dbReference type="Pfam" id="PF16199">
    <property type="entry name" value="Radical_SAM_C"/>
    <property type="match status" value="1"/>
</dbReference>
<dbReference type="GO" id="GO:0046872">
    <property type="term" value="F:metal ion binding"/>
    <property type="evidence" value="ECO:0007669"/>
    <property type="project" value="UniProtKB-KW"/>
</dbReference>
<feature type="region of interest" description="Disordered" evidence="7">
    <location>
        <begin position="1"/>
        <end position="33"/>
    </location>
</feature>
<dbReference type="SMART" id="SM00729">
    <property type="entry name" value="Elp3"/>
    <property type="match status" value="1"/>
</dbReference>
<evidence type="ECO:0000256" key="2">
    <source>
        <dbReference type="ARBA" id="ARBA00022485"/>
    </source>
</evidence>
<dbReference type="GO" id="GO:0051539">
    <property type="term" value="F:4 iron, 4 sulfur cluster binding"/>
    <property type="evidence" value="ECO:0007669"/>
    <property type="project" value="UniProtKB-KW"/>
</dbReference>
<dbReference type="InterPro" id="IPR032432">
    <property type="entry name" value="Radical_SAM_C"/>
</dbReference>